<dbReference type="InterPro" id="IPR009097">
    <property type="entry name" value="Cyclic_Pdiesterase"/>
</dbReference>
<keyword evidence="4" id="KW-0507">mRNA processing</keyword>
<feature type="compositionally biased region" description="Acidic residues" evidence="9">
    <location>
        <begin position="1062"/>
        <end position="1083"/>
    </location>
</feature>
<comment type="similarity">
    <text evidence="2">Belongs to the poly(A) polymerase family.</text>
</comment>
<dbReference type="Gene3D" id="3.60.10.10">
    <property type="entry name" value="Endonuclease/exonuclease/phosphatase"/>
    <property type="match status" value="1"/>
</dbReference>
<keyword evidence="5" id="KW-0808">Transferase</keyword>
<dbReference type="SUPFAM" id="SSF55144">
    <property type="entry name" value="LigT-like"/>
    <property type="match status" value="1"/>
</dbReference>
<dbReference type="InterPro" id="IPR043519">
    <property type="entry name" value="NT_sf"/>
</dbReference>
<sequence>MTSLTFPPSDSPDTALALVLPSSHLDIIQPFRSLYDAAAIKWPPHINLFYPFVHSSALESVSEYLTQTLPSICETPLTIRFSDVEIFRGGKKRPSFLVLRPDKESEKLLQDVYELLSREFPDIRKAVKRDFKPHLTIGQVHNGGEGKLQHFAKKFKMLCQQIGEVDLGLAVMRRVNRNMQFVSSWGVQEYPVALSPECVPGNVIKRQAWTLKQVYQDDEEVEEVENRWEPVAAEGAEKLASQNFTLSTYNVFIDIDDSQTQHDRWLKICKTLVHTNSTIVCLQEVSDDLLAVIGNSWRVRQKYPYISHSPEKPLLRARNCVIISSVPFQWEEVASAVQGRSICIAKFPQYGYYSSSTEDGAEEDEDEEHDQKIEKPWHPLVVSNVHLPAYINEEAIQKRGEYTKEIKSYLNLHYPSNPVLIVGDTNIHNDTTIQDAVNQKVISESSAAEYANLFPIGEYSDAWLISGEGLNGNTFDPTTNHLALENAQNASSVPIKPQRFDRIYSRKQGGDNLLIREVRVALDAEQDSPASDHYILNARLSFVDTEKTASTATLLELPQTSLKDSDLRDLLVANNCFPGLSEAAIRNQAVQSLEACLKGHSDLTTPESQDSTFQLRLVPVGSYGLDTYAPSSDIDCLAVGTISTSLFWRVAKQRIKKWRGSSTLDVTSPTSPLSVKIVRYVDAQIPMLILLIGDKIRIDLQYCTAVKIVENWSSIPTAPLNSPLFNLTVPTLKKLQAYRDMLYILNTVPNLATFRLAYRFLKLWAEKKGIYSSKFGFFGGVHLTLLLSRISILLPPSASASQLIVSFFQTYATFKWTEEMVTIPNTGRTIRYQRAARDKMVVLTITTPAVNVAANATIHTLRTLTSELENAAAKVAVDASFTDIAGTFGDVVSSLSDSVGDFLSRFNRYIKVDVQFWGTNRQGGRALVGWVESRLVYLLTELGRNTPTLTARVWPGRFHEVATSAVAAALTAEEEDERAELRGFYLIGLAPAAGTELTKEEKKLSESAFSVVLQTFETTVKRKEKYDEKDSWIAISCVKHANLTTDQNHIVQLDKSMIWDGGEADEEGDTIPDSDDEDSEENEMVDALLGDGATNEFDDFFGPSFAKKGKKKSAQSAGQKSGPTPKLRPSHEVFNRIKWDGKYDASGYVVGYEDRFRGVLEIGADKWKTEMTDEEFVPMHRVVYFKERKTGNVVWDREKRIDLIFGSGKAEETKKGKKH</sequence>
<feature type="region of interest" description="Disordered" evidence="9">
    <location>
        <begin position="1061"/>
        <end position="1083"/>
    </location>
</feature>
<dbReference type="Gene3D" id="3.90.1140.10">
    <property type="entry name" value="Cyclic phosphodiesterase"/>
    <property type="match status" value="1"/>
</dbReference>
<evidence type="ECO:0000256" key="5">
    <source>
        <dbReference type="ARBA" id="ARBA00022679"/>
    </source>
</evidence>
<name>A0AAV9WVM8_9PEZI</name>
<reference evidence="12 13" key="1">
    <citation type="submission" date="2019-10" db="EMBL/GenBank/DDBJ databases">
        <authorList>
            <person name="Palmer J.M."/>
        </authorList>
    </citation>
    <scope>NUCLEOTIDE SEQUENCE [LARGE SCALE GENOMIC DNA]</scope>
    <source>
        <strain evidence="12 13">TWF694</strain>
    </source>
</reference>
<dbReference type="Gene3D" id="3.30.70.590">
    <property type="entry name" value="Poly(A) polymerase predicted RNA binding domain"/>
    <property type="match status" value="1"/>
</dbReference>
<dbReference type="GO" id="GO:0006397">
    <property type="term" value="P:mRNA processing"/>
    <property type="evidence" value="ECO:0007669"/>
    <property type="project" value="UniProtKB-KW"/>
</dbReference>
<dbReference type="GO" id="GO:0003723">
    <property type="term" value="F:RNA binding"/>
    <property type="evidence" value="ECO:0007669"/>
    <property type="project" value="InterPro"/>
</dbReference>
<proteinExistence type="inferred from homology"/>
<feature type="region of interest" description="Disordered" evidence="9">
    <location>
        <begin position="1106"/>
        <end position="1129"/>
    </location>
</feature>
<evidence type="ECO:0000256" key="7">
    <source>
        <dbReference type="ARBA" id="ARBA00022840"/>
    </source>
</evidence>
<dbReference type="Proteomes" id="UP001365542">
    <property type="component" value="Unassembled WGS sequence"/>
</dbReference>
<dbReference type="InterPro" id="IPR036691">
    <property type="entry name" value="Endo/exonu/phosph_ase_sf"/>
</dbReference>
<gene>
    <name evidence="12" type="ORF">TWF694_005470</name>
</gene>
<keyword evidence="13" id="KW-1185">Reference proteome</keyword>
<comment type="caution">
    <text evidence="12">The sequence shown here is derived from an EMBL/GenBank/DDBJ whole genome shotgun (WGS) entry which is preliminary data.</text>
</comment>
<dbReference type="Pfam" id="PF04928">
    <property type="entry name" value="PAP_central"/>
    <property type="match status" value="1"/>
</dbReference>
<evidence type="ECO:0000256" key="4">
    <source>
        <dbReference type="ARBA" id="ARBA00022664"/>
    </source>
</evidence>
<dbReference type="InterPro" id="IPR011068">
    <property type="entry name" value="NuclTrfase_I-like_C"/>
</dbReference>
<dbReference type="AlphaFoldDB" id="A0AAV9WVM8"/>
<dbReference type="InterPro" id="IPR040459">
    <property type="entry name" value="MJ1316"/>
</dbReference>
<evidence type="ECO:0000256" key="1">
    <source>
        <dbReference type="ARBA" id="ARBA00004123"/>
    </source>
</evidence>
<dbReference type="SUPFAM" id="SSF81631">
    <property type="entry name" value="PAP/OAS1 substrate-binding domain"/>
    <property type="match status" value="1"/>
</dbReference>
<comment type="subcellular location">
    <subcellularLocation>
        <location evidence="1">Nucleus</location>
    </subcellularLocation>
</comment>
<dbReference type="GO" id="GO:0005634">
    <property type="term" value="C:nucleus"/>
    <property type="evidence" value="ECO:0007669"/>
    <property type="project" value="UniProtKB-SubCell"/>
</dbReference>
<dbReference type="EMBL" id="JAVHJO010000017">
    <property type="protein sequence ID" value="KAK6525327.1"/>
    <property type="molecule type" value="Genomic_DNA"/>
</dbReference>
<dbReference type="InterPro" id="IPR007012">
    <property type="entry name" value="PolA_pol_cen_dom"/>
</dbReference>
<dbReference type="GO" id="GO:0005524">
    <property type="term" value="F:ATP binding"/>
    <property type="evidence" value="ECO:0007669"/>
    <property type="project" value="UniProtKB-KW"/>
</dbReference>
<dbReference type="SUPFAM" id="SSF56219">
    <property type="entry name" value="DNase I-like"/>
    <property type="match status" value="1"/>
</dbReference>
<dbReference type="PANTHER" id="PTHR10682">
    <property type="entry name" value="POLY A POLYMERASE"/>
    <property type="match status" value="1"/>
</dbReference>
<evidence type="ECO:0000256" key="9">
    <source>
        <dbReference type="SAM" id="MobiDB-lite"/>
    </source>
</evidence>
<dbReference type="EC" id="2.7.7.19" evidence="3"/>
<dbReference type="GO" id="GO:0031123">
    <property type="term" value="P:RNA 3'-end processing"/>
    <property type="evidence" value="ECO:0007669"/>
    <property type="project" value="InterPro"/>
</dbReference>
<dbReference type="Pfam" id="PF04457">
    <property type="entry name" value="MJ1316"/>
    <property type="match status" value="1"/>
</dbReference>
<evidence type="ECO:0000256" key="8">
    <source>
        <dbReference type="ARBA" id="ARBA00023242"/>
    </source>
</evidence>
<keyword evidence="7" id="KW-0067">ATP-binding</keyword>
<dbReference type="SUPFAM" id="SSF55003">
    <property type="entry name" value="PAP/Archaeal CCA-adding enzyme, C-terminal domain"/>
    <property type="match status" value="1"/>
</dbReference>
<feature type="domain" description="MJ1316 RNA cyclic group end recognition" evidence="10">
    <location>
        <begin position="1127"/>
        <end position="1197"/>
    </location>
</feature>
<protein>
    <recommendedName>
        <fullName evidence="3">polynucleotide adenylyltransferase</fullName>
        <ecNumber evidence="3">2.7.7.19</ecNumber>
    </recommendedName>
</protein>
<keyword evidence="6" id="KW-0547">Nucleotide-binding</keyword>
<dbReference type="Gene3D" id="1.10.1410.10">
    <property type="match status" value="1"/>
</dbReference>
<dbReference type="GO" id="GO:1990817">
    <property type="term" value="F:poly(A) RNA polymerase activity"/>
    <property type="evidence" value="ECO:0007669"/>
    <property type="project" value="UniProtKB-EC"/>
</dbReference>
<dbReference type="SUPFAM" id="SSF81301">
    <property type="entry name" value="Nucleotidyltransferase"/>
    <property type="match status" value="1"/>
</dbReference>
<evidence type="ECO:0000256" key="2">
    <source>
        <dbReference type="ARBA" id="ARBA00010912"/>
    </source>
</evidence>
<evidence type="ECO:0000313" key="12">
    <source>
        <dbReference type="EMBL" id="KAK6525327.1"/>
    </source>
</evidence>
<evidence type="ECO:0000313" key="13">
    <source>
        <dbReference type="Proteomes" id="UP001365542"/>
    </source>
</evidence>
<evidence type="ECO:0000259" key="11">
    <source>
        <dbReference type="Pfam" id="PF04928"/>
    </source>
</evidence>
<evidence type="ECO:0000256" key="6">
    <source>
        <dbReference type="ARBA" id="ARBA00022741"/>
    </source>
</evidence>
<evidence type="ECO:0000256" key="3">
    <source>
        <dbReference type="ARBA" id="ARBA00012388"/>
    </source>
</evidence>
<dbReference type="PANTHER" id="PTHR10682:SF23">
    <property type="entry name" value="POLYNUCLEOTIDE ADENYLYLTRANSFERASE"/>
    <property type="match status" value="1"/>
</dbReference>
<organism evidence="12 13">
    <name type="scientific">Orbilia ellipsospora</name>
    <dbReference type="NCBI Taxonomy" id="2528407"/>
    <lineage>
        <taxon>Eukaryota</taxon>
        <taxon>Fungi</taxon>
        <taxon>Dikarya</taxon>
        <taxon>Ascomycota</taxon>
        <taxon>Pezizomycotina</taxon>
        <taxon>Orbiliomycetes</taxon>
        <taxon>Orbiliales</taxon>
        <taxon>Orbiliaceae</taxon>
        <taxon>Orbilia</taxon>
    </lineage>
</organism>
<feature type="domain" description="Poly(A) polymerase central" evidence="11">
    <location>
        <begin position="753"/>
        <end position="873"/>
    </location>
</feature>
<evidence type="ECO:0000259" key="10">
    <source>
        <dbReference type="Pfam" id="PF04457"/>
    </source>
</evidence>
<accession>A0AAV9WVM8</accession>
<dbReference type="Pfam" id="PF13563">
    <property type="entry name" value="2_5_RNA_ligase2"/>
    <property type="match status" value="1"/>
</dbReference>
<dbReference type="Gene3D" id="3.30.460.10">
    <property type="entry name" value="Beta Polymerase, domain 2"/>
    <property type="match status" value="1"/>
</dbReference>
<keyword evidence="8" id="KW-0539">Nucleus</keyword>